<accession>A0A0A7I787</accession>
<gene>
    <name evidence="5" type="primary">truB</name>
    <name evidence="9" type="ORF">AH67_02280</name>
</gene>
<dbReference type="Gene3D" id="3.30.2350.10">
    <property type="entry name" value="Pseudouridine synthase"/>
    <property type="match status" value="1"/>
</dbReference>
<feature type="domain" description="tRNA pseudouridylate synthase B C-terminal" evidence="8">
    <location>
        <begin position="190"/>
        <end position="227"/>
    </location>
</feature>
<dbReference type="EC" id="5.4.99.25" evidence="5"/>
<reference evidence="9 10" key="1">
    <citation type="journal article" date="2015" name="Genome Announc.">
        <title>Bifidobacterium pseudolongum Strain PV8-2, Isolated from a Stool Sample of an Anemic Kenyan Infant.</title>
        <authorList>
            <person name="Vazquez-Gutierrez P."/>
            <person name="Lacroix C."/>
            <person name="Chassard C."/>
            <person name="Klumpp J."/>
            <person name="Stevens M.J."/>
            <person name="Jans C."/>
        </authorList>
    </citation>
    <scope>NUCLEOTIDE SEQUENCE [LARGE SCALE GENOMIC DNA]</scope>
    <source>
        <strain evidence="9 10">PV8-2</strain>
    </source>
</reference>
<dbReference type="GO" id="GO:0003723">
    <property type="term" value="F:RNA binding"/>
    <property type="evidence" value="ECO:0007669"/>
    <property type="project" value="InterPro"/>
</dbReference>
<proteinExistence type="inferred from homology"/>
<evidence type="ECO:0000259" key="7">
    <source>
        <dbReference type="Pfam" id="PF09142"/>
    </source>
</evidence>
<dbReference type="Pfam" id="PF16198">
    <property type="entry name" value="TruB_C_2"/>
    <property type="match status" value="1"/>
</dbReference>
<dbReference type="CDD" id="cd02573">
    <property type="entry name" value="PseudoU_synth_EcTruB"/>
    <property type="match status" value="1"/>
</dbReference>
<dbReference type="InterPro" id="IPR020103">
    <property type="entry name" value="PsdUridine_synth_cat_dom_sf"/>
</dbReference>
<dbReference type="GO" id="GO:1990481">
    <property type="term" value="P:mRNA pseudouridine synthesis"/>
    <property type="evidence" value="ECO:0007669"/>
    <property type="project" value="TreeGrafter"/>
</dbReference>
<name>A0A0A7I787_9BIFI</name>
<dbReference type="KEGG" id="bpsp:AH67_02280"/>
<keyword evidence="10" id="KW-1185">Reference proteome</keyword>
<protein>
    <recommendedName>
        <fullName evidence="5">tRNA pseudouridine synthase B</fullName>
        <ecNumber evidence="5">5.4.99.25</ecNumber>
    </recommendedName>
    <alternativeName>
        <fullName evidence="5">tRNA pseudouridine(55) synthase</fullName>
        <shortName evidence="5">Psi55 synthase</shortName>
    </alternativeName>
    <alternativeName>
        <fullName evidence="5">tRNA pseudouridylate synthase</fullName>
    </alternativeName>
    <alternativeName>
        <fullName evidence="5">tRNA-uridine isomerase</fullName>
    </alternativeName>
</protein>
<dbReference type="SUPFAM" id="SSF55120">
    <property type="entry name" value="Pseudouridine synthase"/>
    <property type="match status" value="1"/>
</dbReference>
<evidence type="ECO:0000259" key="6">
    <source>
        <dbReference type="Pfam" id="PF01509"/>
    </source>
</evidence>
<organism evidence="9 10">
    <name type="scientific">Bifidobacterium pseudolongum PV8-2</name>
    <dbReference type="NCBI Taxonomy" id="1447715"/>
    <lineage>
        <taxon>Bacteria</taxon>
        <taxon>Bacillati</taxon>
        <taxon>Actinomycetota</taxon>
        <taxon>Actinomycetes</taxon>
        <taxon>Bifidobacteriales</taxon>
        <taxon>Bifidobacteriaceae</taxon>
        <taxon>Bifidobacterium</taxon>
    </lineage>
</organism>
<dbReference type="GO" id="GO:0160148">
    <property type="term" value="F:tRNA pseudouridine(55) synthase activity"/>
    <property type="evidence" value="ECO:0007669"/>
    <property type="project" value="UniProtKB-EC"/>
</dbReference>
<evidence type="ECO:0000256" key="4">
    <source>
        <dbReference type="ARBA" id="ARBA00023235"/>
    </source>
</evidence>
<comment type="function">
    <text evidence="5">Responsible for synthesis of pseudouridine from uracil-55 in the psi GC loop of transfer RNAs.</text>
</comment>
<dbReference type="InterPro" id="IPR014780">
    <property type="entry name" value="tRNA_psdUridine_synth_TruB"/>
</dbReference>
<keyword evidence="3 5" id="KW-0819">tRNA processing</keyword>
<keyword evidence="4 5" id="KW-0413">Isomerase</keyword>
<evidence type="ECO:0000256" key="3">
    <source>
        <dbReference type="ARBA" id="ARBA00022694"/>
    </source>
</evidence>
<evidence type="ECO:0000313" key="9">
    <source>
        <dbReference type="EMBL" id="AIZ15901.1"/>
    </source>
</evidence>
<dbReference type="Proteomes" id="UP000030636">
    <property type="component" value="Chromosome"/>
</dbReference>
<dbReference type="PANTHER" id="PTHR13767">
    <property type="entry name" value="TRNA-PSEUDOURIDINE SYNTHASE"/>
    <property type="match status" value="1"/>
</dbReference>
<dbReference type="AlphaFoldDB" id="A0A0A7I787"/>
<dbReference type="Pfam" id="PF09142">
    <property type="entry name" value="TruB_C"/>
    <property type="match status" value="1"/>
</dbReference>
<dbReference type="InterPro" id="IPR032819">
    <property type="entry name" value="TruB_C"/>
</dbReference>
<feature type="active site" description="Nucleophile" evidence="5">
    <location>
        <position position="45"/>
    </location>
</feature>
<dbReference type="NCBIfam" id="TIGR00431">
    <property type="entry name" value="TruB"/>
    <property type="match status" value="1"/>
</dbReference>
<feature type="domain" description="Pseudouridine synthase II N-terminal" evidence="6">
    <location>
        <begin position="31"/>
        <end position="189"/>
    </location>
</feature>
<dbReference type="EMBL" id="CP007457">
    <property type="protein sequence ID" value="AIZ15901.1"/>
    <property type="molecule type" value="Genomic_DNA"/>
</dbReference>
<feature type="domain" description="tRNA pseudouridine synthase II TruB subfamily 2 C-terminal" evidence="7">
    <location>
        <begin position="272"/>
        <end position="331"/>
    </location>
</feature>
<dbReference type="PANTHER" id="PTHR13767:SF2">
    <property type="entry name" value="PSEUDOURIDYLATE SYNTHASE TRUB1"/>
    <property type="match status" value="1"/>
</dbReference>
<evidence type="ECO:0000256" key="1">
    <source>
        <dbReference type="ARBA" id="ARBA00000385"/>
    </source>
</evidence>
<dbReference type="InterPro" id="IPR002501">
    <property type="entry name" value="PsdUridine_synth_N"/>
</dbReference>
<evidence type="ECO:0000256" key="5">
    <source>
        <dbReference type="HAMAP-Rule" id="MF_01080"/>
    </source>
</evidence>
<comment type="similarity">
    <text evidence="2 5">Belongs to the pseudouridine synthase TruB family. Type 1 subfamily.</text>
</comment>
<evidence type="ECO:0000313" key="10">
    <source>
        <dbReference type="Proteomes" id="UP000030636"/>
    </source>
</evidence>
<dbReference type="Pfam" id="PF01509">
    <property type="entry name" value="TruB_N"/>
    <property type="match status" value="1"/>
</dbReference>
<dbReference type="InterPro" id="IPR015225">
    <property type="entry name" value="tRNA_psdUridine_synth_fam2_C"/>
</dbReference>
<dbReference type="STRING" id="1447715.AH67_02280"/>
<comment type="catalytic activity">
    <reaction evidence="1 5">
        <text>uridine(55) in tRNA = pseudouridine(55) in tRNA</text>
        <dbReference type="Rhea" id="RHEA:42532"/>
        <dbReference type="Rhea" id="RHEA-COMP:10101"/>
        <dbReference type="Rhea" id="RHEA-COMP:10102"/>
        <dbReference type="ChEBI" id="CHEBI:65314"/>
        <dbReference type="ChEBI" id="CHEBI:65315"/>
        <dbReference type="EC" id="5.4.99.25"/>
    </reaction>
</comment>
<dbReference type="HOGENOM" id="CLU_032087_0_0_11"/>
<evidence type="ECO:0000256" key="2">
    <source>
        <dbReference type="ARBA" id="ARBA00005642"/>
    </source>
</evidence>
<evidence type="ECO:0000259" key="8">
    <source>
        <dbReference type="Pfam" id="PF16198"/>
    </source>
</evidence>
<sequence>MAATTAGQSGLLIIDKPQGVTSHDLVAAVRGALHMRKVGHAGTLDPMATGVLVVGFGNATRLLNIIVEHSKTYSATVRFGQRTTTDDADGEIMPGEAGAPLPDLGSVREAVAQSFTGRIEQVPNAYSAIKVNGRRAYDLARAGAEVELKAREVTIRRFDVLDAHAATAADGTPVLDVDIEVECSAGTYIRALARDLGDLFGCGAHLTRLRREAVGAFRADDPRAVHAHVESRTFTNCEGVTVTRNRAVLDETGHALLSRALPMIDAVRGALPIVEVDEGEARDLRFGRRIACPAQLPAVVPCAAVVPATRDVVAIAERANARELKPLTVFPAPAGRD</sequence>
<dbReference type="HAMAP" id="MF_01080">
    <property type="entry name" value="TruB_bact"/>
    <property type="match status" value="1"/>
</dbReference>
<dbReference type="GO" id="GO:0031119">
    <property type="term" value="P:tRNA pseudouridine synthesis"/>
    <property type="evidence" value="ECO:0007669"/>
    <property type="project" value="UniProtKB-UniRule"/>
</dbReference>